<dbReference type="CDD" id="cd18808">
    <property type="entry name" value="SF1_C_Upf1"/>
    <property type="match status" value="1"/>
</dbReference>
<organism evidence="6 7">
    <name type="scientific">Toxocara canis</name>
    <name type="common">Canine roundworm</name>
    <dbReference type="NCBI Taxonomy" id="6265"/>
    <lineage>
        <taxon>Eukaryota</taxon>
        <taxon>Metazoa</taxon>
        <taxon>Ecdysozoa</taxon>
        <taxon>Nematoda</taxon>
        <taxon>Chromadorea</taxon>
        <taxon>Rhabditida</taxon>
        <taxon>Spirurina</taxon>
        <taxon>Ascaridomorpha</taxon>
        <taxon>Ascaridoidea</taxon>
        <taxon>Toxocaridae</taxon>
        <taxon>Toxocara</taxon>
    </lineage>
</organism>
<dbReference type="SUPFAM" id="SSF52540">
    <property type="entry name" value="P-loop containing nucleoside triphosphate hydrolases"/>
    <property type="match status" value="1"/>
</dbReference>
<dbReference type="SMART" id="SM00438">
    <property type="entry name" value="ZnF_NFX"/>
    <property type="match status" value="4"/>
</dbReference>
<dbReference type="InterPro" id="IPR041679">
    <property type="entry name" value="DNA2/NAM7-like_C"/>
</dbReference>
<dbReference type="InterPro" id="IPR041677">
    <property type="entry name" value="DNA2/NAM7_AAA_11"/>
</dbReference>
<dbReference type="GO" id="GO:0031380">
    <property type="term" value="C:nuclear RNA-directed RNA polymerase complex"/>
    <property type="evidence" value="ECO:0007669"/>
    <property type="project" value="TreeGrafter"/>
</dbReference>
<dbReference type="EMBL" id="JPKZ01002625">
    <property type="protein sequence ID" value="KHN75780.1"/>
    <property type="molecule type" value="Genomic_DNA"/>
</dbReference>
<dbReference type="InterPro" id="IPR047187">
    <property type="entry name" value="SF1_C_Upf1"/>
</dbReference>
<dbReference type="OrthoDB" id="2423195at2759"/>
<keyword evidence="3" id="KW-0863">Zinc-finger</keyword>
<sequence length="1106" mass="123774">MAGHRRRPAIASGQAGVGIRYGLEEKHMNKVMSERAKIIKNIGTRSAILAESKRNIISYEWLSKVISAMHKKQFNEMRRTPKGKQNPEEAFSEWLTMGPSADEERSARRELPIDDDITKDEYIVKSLSQTQLLDGVRRELEEGKMQWDVEESIPIVNHSFSKTNGGTRGEGDVAADEVAEQMTWKQIEETLLQSEVDNGDYYHMGLWDLDENERASRAASVTIFPPRPVHGQSSQKVRYDPGIVARLNARKEDILKVVALSAPEAESIKDIGTLHRDRRWMLYAFWIEQLKQLVEKELASLILKYQKHMVVVKAAFEKLDEIVLRRALVIGATTTGAAKSRSLLRRLGCRVVIVEEAAEVLEAHVLASIPDQCEHAILIGDHQQLKPNPAVHLLAKEYKLEISMFERLIKNNFPHSSLVYQHRMAPCISAPLMPHFYPSLEDAENVKVYPRVKGCVNSIFFMSHREPETATVSSSHCNEFEGDFAVELASYLCKQGYLCDQITVLCTYSAQTAYVRALVQTRFGPLDGPRVDTVDNYQGEENDIVILCLVRSCPSATIGFLAESNRICVALSRAKIGFYMIGNIDFLAYRSHLWSKIGRSLQENNCLGETFSIICTIHGTVQAVSNAKEFKLKSPNGGCGLACGVQLNCGHLCQRSCHADDREHVNACTERCSRVCASSFAHRCVKLCGEPCGQCCVTEMKVFPCGHSVEVVCHSYAKQQCTSNCEKVLPCGHQCAGRCGEPCSLRCLQLTERQLACGHRAQMKCCEDVKTYRCRMKVSKKLCARNHWMLVECSSNDVLCDVPCGKPLPCGHSCQIPCHEYDQTCVCNSKCSAQCGKMLKCGHRCERICGEECEPCTAFCSRECQHMCCGGSPADRDFSRRKCSEECLFCVQICANKCVHRACSYLCWQPCEVKPCKHKCTKKLRCGHSCAGLCGEMCPDLCNICDAARWKELFRNSGHSSSILQFQSCGCFLLVENVDAAIAMQQRSKEFLKCPKCLSKLTVKSCFRYAAQLKREALGVEKGKFLAAAVDLDRCSKAKANIIRWLATEVKDLKKCLNMTSPAKRGLLLLLTDAVDSIRIGMAKSNFNEVTASSWKRLLPYVYSVS</sequence>
<protein>
    <submittedName>
        <fullName evidence="6">NFX1-type zinc finger-containing protein 1</fullName>
    </submittedName>
</protein>
<keyword evidence="7" id="KW-1185">Reference proteome</keyword>
<evidence type="ECO:0000256" key="1">
    <source>
        <dbReference type="ARBA" id="ARBA00022723"/>
    </source>
</evidence>
<keyword evidence="4" id="KW-0862">Zinc</keyword>
<dbReference type="InterPro" id="IPR027417">
    <property type="entry name" value="P-loop_NTPase"/>
</dbReference>
<evidence type="ECO:0000313" key="6">
    <source>
        <dbReference type="EMBL" id="KHN75780.1"/>
    </source>
</evidence>
<dbReference type="Proteomes" id="UP000031036">
    <property type="component" value="Unassembled WGS sequence"/>
</dbReference>
<dbReference type="STRING" id="6265.A0A0B2V453"/>
<dbReference type="InterPro" id="IPR045055">
    <property type="entry name" value="DNA2/NAM7-like"/>
</dbReference>
<name>A0A0B2V453_TOXCA</name>
<dbReference type="AlphaFoldDB" id="A0A0B2V453"/>
<comment type="caution">
    <text evidence="6">The sequence shown here is derived from an EMBL/GenBank/DDBJ whole genome shotgun (WGS) entry which is preliminary data.</text>
</comment>
<dbReference type="CDD" id="cd17936">
    <property type="entry name" value="EEXXEc_NFX1"/>
    <property type="match status" value="1"/>
</dbReference>
<dbReference type="InterPro" id="IPR000967">
    <property type="entry name" value="Znf_NFX1"/>
</dbReference>
<evidence type="ECO:0000313" key="7">
    <source>
        <dbReference type="Proteomes" id="UP000031036"/>
    </source>
</evidence>
<dbReference type="Gene3D" id="3.40.50.300">
    <property type="entry name" value="P-loop containing nucleotide triphosphate hydrolases"/>
    <property type="match status" value="2"/>
</dbReference>
<dbReference type="PANTHER" id="PTHR10887">
    <property type="entry name" value="DNA2/NAM7 HELICASE FAMILY"/>
    <property type="match status" value="1"/>
</dbReference>
<evidence type="ECO:0000256" key="3">
    <source>
        <dbReference type="ARBA" id="ARBA00022771"/>
    </source>
</evidence>
<keyword evidence="2" id="KW-0677">Repeat</keyword>
<keyword evidence="1" id="KW-0479">Metal-binding</keyword>
<evidence type="ECO:0000259" key="5">
    <source>
        <dbReference type="SMART" id="SM00438"/>
    </source>
</evidence>
<dbReference type="GO" id="GO:0031048">
    <property type="term" value="P:regulatory ncRNA-mediated heterochromatin formation"/>
    <property type="evidence" value="ECO:0007669"/>
    <property type="project" value="TreeGrafter"/>
</dbReference>
<dbReference type="GO" id="GO:0004386">
    <property type="term" value="F:helicase activity"/>
    <property type="evidence" value="ECO:0007669"/>
    <property type="project" value="InterPro"/>
</dbReference>
<evidence type="ECO:0000256" key="4">
    <source>
        <dbReference type="ARBA" id="ARBA00022833"/>
    </source>
</evidence>
<feature type="domain" description="NF-X1-type" evidence="5">
    <location>
        <begin position="810"/>
        <end position="833"/>
    </location>
</feature>
<feature type="domain" description="NF-X1-type" evidence="5">
    <location>
        <begin position="705"/>
        <end position="727"/>
    </location>
</feature>
<proteinExistence type="predicted"/>
<feature type="domain" description="NF-X1-type" evidence="5">
    <location>
        <begin position="649"/>
        <end position="674"/>
    </location>
</feature>
<dbReference type="PANTHER" id="PTHR10887:SF341">
    <property type="entry name" value="NFX1-TYPE ZINC FINGER-CONTAINING PROTEIN 1"/>
    <property type="match status" value="1"/>
</dbReference>
<accession>A0A0B2V453</accession>
<dbReference type="GO" id="GO:0008270">
    <property type="term" value="F:zinc ion binding"/>
    <property type="evidence" value="ECO:0007669"/>
    <property type="project" value="UniProtKB-KW"/>
</dbReference>
<dbReference type="Pfam" id="PF13086">
    <property type="entry name" value="AAA_11"/>
    <property type="match status" value="1"/>
</dbReference>
<evidence type="ECO:0000256" key="2">
    <source>
        <dbReference type="ARBA" id="ARBA00022737"/>
    </source>
</evidence>
<dbReference type="Pfam" id="PF13087">
    <property type="entry name" value="AAA_12"/>
    <property type="match status" value="1"/>
</dbReference>
<gene>
    <name evidence="6" type="primary">ZNFX1</name>
    <name evidence="6" type="ORF">Tcan_02931</name>
</gene>
<reference evidence="6 7" key="1">
    <citation type="submission" date="2014-11" db="EMBL/GenBank/DDBJ databases">
        <title>Genetic blueprint of the zoonotic pathogen Toxocara canis.</title>
        <authorList>
            <person name="Zhu X.-Q."/>
            <person name="Korhonen P.K."/>
            <person name="Cai H."/>
            <person name="Young N.D."/>
            <person name="Nejsum P."/>
            <person name="von Samson-Himmelstjerna G."/>
            <person name="Boag P.R."/>
            <person name="Tan P."/>
            <person name="Li Q."/>
            <person name="Min J."/>
            <person name="Yang Y."/>
            <person name="Wang X."/>
            <person name="Fang X."/>
            <person name="Hall R.S."/>
            <person name="Hofmann A."/>
            <person name="Sternberg P.W."/>
            <person name="Jex A.R."/>
            <person name="Gasser R.B."/>
        </authorList>
    </citation>
    <scope>NUCLEOTIDE SEQUENCE [LARGE SCALE GENOMIC DNA]</scope>
    <source>
        <strain evidence="6">PN_DK_2014</strain>
    </source>
</reference>
<feature type="domain" description="NF-X1-type" evidence="5">
    <location>
        <begin position="841"/>
        <end position="858"/>
    </location>
</feature>